<dbReference type="KEGG" id="acz:Acaty_c2478"/>
<dbReference type="Pfam" id="PF12867">
    <property type="entry name" value="DinB_2"/>
    <property type="match status" value="1"/>
</dbReference>
<dbReference type="SUPFAM" id="SSF53335">
    <property type="entry name" value="S-adenosyl-L-methionine-dependent methyltransferases"/>
    <property type="match status" value="1"/>
</dbReference>
<dbReference type="Proteomes" id="UP000005522">
    <property type="component" value="Chromosome"/>
</dbReference>
<dbReference type="InterPro" id="IPR051043">
    <property type="entry name" value="Sulfatase_Mod_Factor_Kinase"/>
</dbReference>
<dbReference type="CDD" id="cd02440">
    <property type="entry name" value="AdoMet_MTases"/>
    <property type="match status" value="1"/>
</dbReference>
<reference evidence="7 8" key="1">
    <citation type="journal article" date="2009" name="J. Bacteriol.">
        <title>Draft genome sequence of the extremely acidophilic bacterium Acidithiobacillus caldus ATCC 51756 reveals metabolic versatility in the genus Acidithiobacillus.</title>
        <authorList>
            <person name="Valdes J."/>
            <person name="Quatrini R."/>
            <person name="Hallberg K."/>
            <person name="Dopson M."/>
            <person name="Valenzuela P.D."/>
            <person name="Holmes D.S."/>
        </authorList>
    </citation>
    <scope>NUCLEOTIDE SEQUENCE [LARGE SCALE GENOMIC DNA]</scope>
    <source>
        <strain evidence="8">ATCC 51756 / DSM 8584 / KU</strain>
    </source>
</reference>
<evidence type="ECO:0000256" key="3">
    <source>
        <dbReference type="ARBA" id="ARBA00037882"/>
    </source>
</evidence>
<dbReference type="EMBL" id="CP005986">
    <property type="protein sequence ID" value="AIA56322.1"/>
    <property type="molecule type" value="Genomic_DNA"/>
</dbReference>
<dbReference type="InterPro" id="IPR013216">
    <property type="entry name" value="Methyltransf_11"/>
</dbReference>
<gene>
    <name evidence="7" type="ORF">Acaty_c2478</name>
</gene>
<evidence type="ECO:0008006" key="9">
    <source>
        <dbReference type="Google" id="ProtNLM"/>
    </source>
</evidence>
<dbReference type="InterPro" id="IPR016187">
    <property type="entry name" value="CTDL_fold"/>
</dbReference>
<name>A0A060A2K0_ACICK</name>
<dbReference type="HOGENOM" id="CLU_019343_0_0_6"/>
<organism evidence="7 8">
    <name type="scientific">Acidithiobacillus caldus (strain ATCC 51756 / DSM 8584 / KU)</name>
    <dbReference type="NCBI Taxonomy" id="637389"/>
    <lineage>
        <taxon>Bacteria</taxon>
        <taxon>Pseudomonadati</taxon>
        <taxon>Pseudomonadota</taxon>
        <taxon>Acidithiobacillia</taxon>
        <taxon>Acidithiobacillales</taxon>
        <taxon>Acidithiobacillaceae</taxon>
        <taxon>Acidithiobacillus</taxon>
    </lineage>
</organism>
<evidence type="ECO:0000259" key="5">
    <source>
        <dbReference type="Pfam" id="PF08241"/>
    </source>
</evidence>
<feature type="domain" description="Sulfatase-modifying factor enzyme-like" evidence="4">
    <location>
        <begin position="195"/>
        <end position="448"/>
    </location>
</feature>
<dbReference type="InterPro" id="IPR005532">
    <property type="entry name" value="SUMF_dom"/>
</dbReference>
<accession>A0A060A2K0</accession>
<dbReference type="GO" id="GO:0008757">
    <property type="term" value="F:S-adenosylmethionine-dependent methyltransferase activity"/>
    <property type="evidence" value="ECO:0007669"/>
    <property type="project" value="InterPro"/>
</dbReference>
<dbReference type="InterPro" id="IPR029063">
    <property type="entry name" value="SAM-dependent_MTases_sf"/>
</dbReference>
<dbReference type="Gene3D" id="3.90.1580.10">
    <property type="entry name" value="paralog of FGE (formylglycine-generating enzyme)"/>
    <property type="match status" value="1"/>
</dbReference>
<proteinExistence type="predicted"/>
<evidence type="ECO:0000259" key="6">
    <source>
        <dbReference type="Pfam" id="PF12867"/>
    </source>
</evidence>
<dbReference type="Gene3D" id="3.40.50.150">
    <property type="entry name" value="Vaccinia Virus protein VP39"/>
    <property type="match status" value="1"/>
</dbReference>
<dbReference type="PANTHER" id="PTHR23150:SF26">
    <property type="entry name" value="GENERIC METHYLTRANSFERASE"/>
    <property type="match status" value="1"/>
</dbReference>
<dbReference type="NCBIfam" id="TIGR04344">
    <property type="entry name" value="ovoA_Nterm"/>
    <property type="match status" value="1"/>
</dbReference>
<dbReference type="PANTHER" id="PTHR23150">
    <property type="entry name" value="SULFATASE MODIFYING FACTOR 1, 2"/>
    <property type="match status" value="1"/>
</dbReference>
<dbReference type="FunFam" id="3.90.1580.10:FF:000006">
    <property type="entry name" value="Generic methyltransferase, putative"/>
    <property type="match status" value="1"/>
</dbReference>
<keyword evidence="2" id="KW-0408">Iron</keyword>
<evidence type="ECO:0000313" key="7">
    <source>
        <dbReference type="EMBL" id="AIA56322.1"/>
    </source>
</evidence>
<dbReference type="AlphaFoldDB" id="A0A060A2K0"/>
<protein>
    <recommendedName>
        <fullName evidence="9">SAM-dependent methyltransferase</fullName>
    </recommendedName>
</protein>
<dbReference type="InterPro" id="IPR027625">
    <property type="entry name" value="OvoA_Cterm"/>
</dbReference>
<dbReference type="Pfam" id="PF08241">
    <property type="entry name" value="Methyltransf_11"/>
    <property type="match status" value="1"/>
</dbReference>
<feature type="domain" description="DinB-like" evidence="6">
    <location>
        <begin position="30"/>
        <end position="161"/>
    </location>
</feature>
<dbReference type="NCBIfam" id="TIGR04345">
    <property type="entry name" value="ovoA_Cterm"/>
    <property type="match status" value="1"/>
</dbReference>
<evidence type="ECO:0000313" key="8">
    <source>
        <dbReference type="Proteomes" id="UP000005522"/>
    </source>
</evidence>
<dbReference type="InterPro" id="IPR042095">
    <property type="entry name" value="SUMF_sf"/>
</dbReference>
<dbReference type="Pfam" id="PF03781">
    <property type="entry name" value="FGE-sulfatase"/>
    <property type="match status" value="1"/>
</dbReference>
<dbReference type="InterPro" id="IPR027577">
    <property type="entry name" value="OvoA_Nterm"/>
</dbReference>
<sequence length="704" mass="80809">MSESVAALRLDGNDAEQKREEIRRLFHSSFSRYERLFQHLADDRAWFEKAISLRHPLIFYFGHTATFFTNKFLVAGLIDEHLDPDLESIFAVGVDEMSWDDLDESHYDWPSVEAVKAYRARVRDMVDGVIDRLPLSLPITWDSPWWAVLMGIEHEHIHLETSSVLMRQLPLERVRAVAEFAPEPVSAPRAAPRNGLIPVAGGVVELGKDRASPLYGWDNEYGSHRQELVDFAAARYLVSNGEFLEFVEAGGYGEARWWSSEGDAWRRFAAARHPTFWRRDGNTWQLRLIAEVREMPWDWPVEVNYHEAAAFCAWKSAQTGEKLRLPSEDEWRRLRDLSGLPDADAWHEAPGQIALARGCSPCPVDRYRHGEFYDVVGNVWQWTETPIYPFPGFEVHPYYDDFTVPTFDQRHNLIKGGSFISCGNETQREARYAFRRHFFQHAGFRYVRSANPLPEVPVYESDTLVAQYCDFHYGPTHFGVANYPAAMAELALEALGDGPHRRALDIGCAVGRSSLELARVFSEVVGIDFSARFIQVGVQLQNRGRYPYAVTEEGELQSYHWADLAELGLQECSERVQFFQGDASNLKPRFRDFDLVLAANLIDRLREPRRFLEDMAGRIRPGGLLVISSPYTWLEEFTPKEHWLGGFKKDGESFSTLQGLHAILDAHFRLRPGFPRDLPFVIRETARKFQHSIAEVTVWERLPG</sequence>
<evidence type="ECO:0000256" key="2">
    <source>
        <dbReference type="ARBA" id="ARBA00023004"/>
    </source>
</evidence>
<dbReference type="eggNOG" id="COG2227">
    <property type="taxonomic scope" value="Bacteria"/>
</dbReference>
<comment type="pathway">
    <text evidence="3">Amino-acid biosynthesis; ergothioneine biosynthesis.</text>
</comment>
<dbReference type="InterPro" id="IPR024775">
    <property type="entry name" value="DinB-like"/>
</dbReference>
<dbReference type="eggNOG" id="COG1262">
    <property type="taxonomic scope" value="Bacteria"/>
</dbReference>
<dbReference type="GO" id="GO:0120147">
    <property type="term" value="F:formylglycine-generating oxidase activity"/>
    <property type="evidence" value="ECO:0007669"/>
    <property type="project" value="TreeGrafter"/>
</dbReference>
<keyword evidence="1" id="KW-0560">Oxidoreductase</keyword>
<dbReference type="RefSeq" id="WP_004869078.1">
    <property type="nucleotide sequence ID" value="NZ_CP005986.1"/>
</dbReference>
<feature type="domain" description="Methyltransferase type 11" evidence="5">
    <location>
        <begin position="504"/>
        <end position="627"/>
    </location>
</feature>
<evidence type="ECO:0000259" key="4">
    <source>
        <dbReference type="Pfam" id="PF03781"/>
    </source>
</evidence>
<evidence type="ECO:0000256" key="1">
    <source>
        <dbReference type="ARBA" id="ARBA00023002"/>
    </source>
</evidence>
<dbReference type="SUPFAM" id="SSF56436">
    <property type="entry name" value="C-type lectin-like"/>
    <property type="match status" value="1"/>
</dbReference>